<gene>
    <name evidence="1" type="ORF">ACFOGJ_12700</name>
</gene>
<protein>
    <submittedName>
        <fullName evidence="1">TIGR00266 family protein</fullName>
    </submittedName>
</protein>
<dbReference type="PANTHER" id="PTHR43657:SF1">
    <property type="entry name" value="ALTERED INHERITANCE OF MITOCHONDRIA PROTEIN 24, MITOCHONDRIAL"/>
    <property type="match status" value="1"/>
</dbReference>
<dbReference type="InterPro" id="IPR036983">
    <property type="entry name" value="AIM24_sf"/>
</dbReference>
<dbReference type="RefSeq" id="WP_379900891.1">
    <property type="nucleotide sequence ID" value="NZ_JBHRTR010000027.1"/>
</dbReference>
<evidence type="ECO:0000313" key="1">
    <source>
        <dbReference type="EMBL" id="MFC3228098.1"/>
    </source>
</evidence>
<sequence length="232" mass="24481">MADVIDYRIIGSELQMVEIELDQGEGVRAEAGALVYMEAGIEMETGTGGGIFAGFKRAISGAGFFITTFVSNRPGKAHVAFAKPHIGQILPIDLTRHGGELLVQRDGFLCAAAGIEIDVAFTRRFGAGLFGGEGFVLQRLHGDGMAFVHGGGAVVERDLAQGEVLLVDAGCLLGFEGSVDFDVTMMKGITNAIFGGDGLFLAHLTGPGRVYLQGLPFSRLVDSIAHHMPKKS</sequence>
<dbReference type="EMBL" id="JBHRTR010000027">
    <property type="protein sequence ID" value="MFC3228098.1"/>
    <property type="molecule type" value="Genomic_DNA"/>
</dbReference>
<keyword evidence="2" id="KW-1185">Reference proteome</keyword>
<dbReference type="PANTHER" id="PTHR43657">
    <property type="entry name" value="TRYPTOPHAN RNA-BINDING ATTENUATOR PROTEIN-LIKE PROTEIN"/>
    <property type="match status" value="1"/>
</dbReference>
<dbReference type="Pfam" id="PF01987">
    <property type="entry name" value="AIM24"/>
    <property type="match status" value="1"/>
</dbReference>
<dbReference type="NCBIfam" id="TIGR00266">
    <property type="entry name" value="TIGR00266 family protein"/>
    <property type="match status" value="1"/>
</dbReference>
<dbReference type="InterPro" id="IPR002838">
    <property type="entry name" value="AIM24"/>
</dbReference>
<name>A0ABV7L0C0_9PROT</name>
<dbReference type="Proteomes" id="UP001595528">
    <property type="component" value="Unassembled WGS sequence"/>
</dbReference>
<dbReference type="SUPFAM" id="SSF51219">
    <property type="entry name" value="TRAP-like"/>
    <property type="match status" value="1"/>
</dbReference>
<dbReference type="InterPro" id="IPR016031">
    <property type="entry name" value="Trp_RNA-bd_attenuator-like_dom"/>
</dbReference>
<accession>A0ABV7L0C0</accession>
<organism evidence="1 2">
    <name type="scientific">Marinibaculum pumilum</name>
    <dbReference type="NCBI Taxonomy" id="1766165"/>
    <lineage>
        <taxon>Bacteria</taxon>
        <taxon>Pseudomonadati</taxon>
        <taxon>Pseudomonadota</taxon>
        <taxon>Alphaproteobacteria</taxon>
        <taxon>Rhodospirillales</taxon>
        <taxon>Rhodospirillaceae</taxon>
        <taxon>Marinibaculum</taxon>
    </lineage>
</organism>
<dbReference type="Gene3D" id="3.60.160.10">
    <property type="entry name" value="Mitochondrial biogenesis AIM24"/>
    <property type="match status" value="1"/>
</dbReference>
<comment type="caution">
    <text evidence="1">The sequence shown here is derived from an EMBL/GenBank/DDBJ whole genome shotgun (WGS) entry which is preliminary data.</text>
</comment>
<reference evidence="2" key="1">
    <citation type="journal article" date="2019" name="Int. J. Syst. Evol. Microbiol.">
        <title>The Global Catalogue of Microorganisms (GCM) 10K type strain sequencing project: providing services to taxonomists for standard genome sequencing and annotation.</title>
        <authorList>
            <consortium name="The Broad Institute Genomics Platform"/>
            <consortium name="The Broad Institute Genome Sequencing Center for Infectious Disease"/>
            <person name="Wu L."/>
            <person name="Ma J."/>
        </authorList>
    </citation>
    <scope>NUCLEOTIDE SEQUENCE [LARGE SCALE GENOMIC DNA]</scope>
    <source>
        <strain evidence="2">KCTC 42964</strain>
    </source>
</reference>
<proteinExistence type="predicted"/>
<evidence type="ECO:0000313" key="2">
    <source>
        <dbReference type="Proteomes" id="UP001595528"/>
    </source>
</evidence>